<feature type="compositionally biased region" description="Polar residues" evidence="1">
    <location>
        <begin position="16"/>
        <end position="32"/>
    </location>
</feature>
<evidence type="ECO:0000313" key="3">
    <source>
        <dbReference type="Proteomes" id="UP000078200"/>
    </source>
</evidence>
<proteinExistence type="predicted"/>
<dbReference type="EnsemblMetazoa" id="GAUT000757-RA">
    <property type="protein sequence ID" value="GAUT000757-PA"/>
    <property type="gene ID" value="GAUT000757"/>
</dbReference>
<organism evidence="2 3">
    <name type="scientific">Glossina austeni</name>
    <name type="common">Savannah tsetse fly</name>
    <dbReference type="NCBI Taxonomy" id="7395"/>
    <lineage>
        <taxon>Eukaryota</taxon>
        <taxon>Metazoa</taxon>
        <taxon>Ecdysozoa</taxon>
        <taxon>Arthropoda</taxon>
        <taxon>Hexapoda</taxon>
        <taxon>Insecta</taxon>
        <taxon>Pterygota</taxon>
        <taxon>Neoptera</taxon>
        <taxon>Endopterygota</taxon>
        <taxon>Diptera</taxon>
        <taxon>Brachycera</taxon>
        <taxon>Muscomorpha</taxon>
        <taxon>Hippoboscoidea</taxon>
        <taxon>Glossinidae</taxon>
        <taxon>Glossina</taxon>
    </lineage>
</organism>
<feature type="compositionally biased region" description="Basic residues" evidence="1">
    <location>
        <begin position="86"/>
        <end position="96"/>
    </location>
</feature>
<name>A0A1A9UDD2_GLOAU</name>
<keyword evidence="3" id="KW-1185">Reference proteome</keyword>
<sequence>MKYGEAIVLQQHGEYTVSSQKSEYPSPNSTPSGLEAQDDFREDDPLKTEPSEKVISGNISNVFKRKNVTIDTNLNAALKNAEHHTKNQYHHHRIAPNKKLTNES</sequence>
<protein>
    <submittedName>
        <fullName evidence="2">Uncharacterized protein</fullName>
    </submittedName>
</protein>
<evidence type="ECO:0000313" key="2">
    <source>
        <dbReference type="EnsemblMetazoa" id="GAUT000757-PA"/>
    </source>
</evidence>
<feature type="region of interest" description="Disordered" evidence="1">
    <location>
        <begin position="14"/>
        <end position="51"/>
    </location>
</feature>
<evidence type="ECO:0000256" key="1">
    <source>
        <dbReference type="SAM" id="MobiDB-lite"/>
    </source>
</evidence>
<accession>A0A1A9UDD2</accession>
<feature type="region of interest" description="Disordered" evidence="1">
    <location>
        <begin position="81"/>
        <end position="104"/>
    </location>
</feature>
<dbReference type="Proteomes" id="UP000078200">
    <property type="component" value="Unassembled WGS sequence"/>
</dbReference>
<dbReference type="VEuPathDB" id="VectorBase:GAUT000757"/>
<reference evidence="2" key="1">
    <citation type="submission" date="2020-05" db="UniProtKB">
        <authorList>
            <consortium name="EnsemblMetazoa"/>
        </authorList>
    </citation>
    <scope>IDENTIFICATION</scope>
    <source>
        <strain evidence="2">TTRI</strain>
    </source>
</reference>
<dbReference type="AlphaFoldDB" id="A0A1A9UDD2"/>